<dbReference type="FunFam" id="1.10.510.10:FF:000156">
    <property type="entry name" value="Serine/threonine-protein kinase SIK3 homolog"/>
    <property type="match status" value="1"/>
</dbReference>
<evidence type="ECO:0000256" key="5">
    <source>
        <dbReference type="ARBA" id="ARBA00012513"/>
    </source>
</evidence>
<evidence type="ECO:0000256" key="2">
    <source>
        <dbReference type="ARBA" id="ARBA00004279"/>
    </source>
</evidence>
<dbReference type="Gene3D" id="3.30.310.80">
    <property type="entry name" value="Kinase associated domain 1, KA1"/>
    <property type="match status" value="1"/>
</dbReference>
<reference evidence="22" key="1">
    <citation type="submission" date="2025-08" db="UniProtKB">
        <authorList>
            <consortium name="Ensembl"/>
        </authorList>
    </citation>
    <scope>IDENTIFICATION</scope>
</reference>
<dbReference type="InterPro" id="IPR049508">
    <property type="entry name" value="MARK1-4_cat"/>
</dbReference>
<dbReference type="InterPro" id="IPR001772">
    <property type="entry name" value="KA1_dom"/>
</dbReference>
<keyword evidence="11" id="KW-0547">Nucleotide-binding</keyword>
<keyword evidence="12" id="KW-0418">Kinase</keyword>
<comment type="catalytic activity">
    <reaction evidence="16">
        <text>L-threonyl-[protein] + ATP = O-phospho-L-threonyl-[protein] + ADP + H(+)</text>
        <dbReference type="Rhea" id="RHEA:46608"/>
        <dbReference type="Rhea" id="RHEA-COMP:11060"/>
        <dbReference type="Rhea" id="RHEA-COMP:11605"/>
        <dbReference type="ChEBI" id="CHEBI:15378"/>
        <dbReference type="ChEBI" id="CHEBI:30013"/>
        <dbReference type="ChEBI" id="CHEBI:30616"/>
        <dbReference type="ChEBI" id="CHEBI:61977"/>
        <dbReference type="ChEBI" id="CHEBI:456216"/>
        <dbReference type="EC" id="2.7.11.1"/>
    </reaction>
</comment>
<feature type="domain" description="KA1" evidence="21">
    <location>
        <begin position="661"/>
        <end position="710"/>
    </location>
</feature>
<feature type="compositionally biased region" description="Polar residues" evidence="18">
    <location>
        <begin position="450"/>
        <end position="462"/>
    </location>
</feature>
<evidence type="ECO:0000256" key="11">
    <source>
        <dbReference type="ARBA" id="ARBA00022741"/>
    </source>
</evidence>
<dbReference type="SMART" id="SM00165">
    <property type="entry name" value="UBA"/>
    <property type="match status" value="1"/>
</dbReference>
<keyword evidence="9" id="KW-0808">Transferase</keyword>
<dbReference type="EC" id="2.7.11.1" evidence="5"/>
<dbReference type="FunFam" id="3.30.310.80:FF:000001">
    <property type="entry name" value="Non-specific serine/threonine protein kinase"/>
    <property type="match status" value="1"/>
</dbReference>
<sequence>LCCASHSDSKPGGRCNMPHSTADEQPHIGCYRLLKTIGKGNFAKVKLAKHVLTGKEVRIDIYIFCLRFQLFREVRIMKLLNHPNIVKLFEVIETDKTLYLVMEYASGGEVFDYLVAHGRMKEKEARAKFRQIVSAVQYCHQKCIVHRDLKAENLLLDADMNIKIADFGFSNEFTLGNKLDTFCGSPPYAAPELFQGKKYDGPEVDVWSLGVILYTLVSGSLPFDGQNLKELRERVLRGKYRIPFYMSTDCENLLKKFLILNPTKRGSLDQIMKDRWMNAGHEDDELKPYIEPQPDYKDPKRTDIMLRMGYSLDEIQDSLINQKYNDVMATYLLLDYRNSELDELSIKPCPGIDLTNNAQSPSHKGQRNTSNPKSRRSTDQSTASFCSSVSTKRPQGDSKQVGSGSSSKVPPSPLISGDHKKTPTPSTNSILSSGTNRSRNSPITERATLGVQNGKDSLNTPGSRASTASAAAVLAASSRTRHHKSLSTSAHPSPPDLHAHRPSTANQKAPVVSPSAQNINISSMADRINFSRGVTSRSTFHAGQQRATRDQQASAYNDPSASPSLSHGNSQVRRPGTGIFSKFTSKFVRRNLSFRFPRSTPSSTQASKDTKPRSLRFTWSMKTTSSMEPNEMMKEIRKVLDSNSCEYELRERFMLLCISGSLAHDDFVQWEMEVCKLPRLSLNGVRFKRISGTSIAFKNIASKIANELKL</sequence>
<organism evidence="22 23">
    <name type="scientific">Sinocyclocheilus rhinocerous</name>
    <dbReference type="NCBI Taxonomy" id="307959"/>
    <lineage>
        <taxon>Eukaryota</taxon>
        <taxon>Metazoa</taxon>
        <taxon>Chordata</taxon>
        <taxon>Craniata</taxon>
        <taxon>Vertebrata</taxon>
        <taxon>Euteleostomi</taxon>
        <taxon>Actinopterygii</taxon>
        <taxon>Neopterygii</taxon>
        <taxon>Teleostei</taxon>
        <taxon>Ostariophysi</taxon>
        <taxon>Cypriniformes</taxon>
        <taxon>Cyprinidae</taxon>
        <taxon>Cyprininae</taxon>
        <taxon>Sinocyclocheilus</taxon>
    </lineage>
</organism>
<dbReference type="GO" id="GO:0005524">
    <property type="term" value="F:ATP binding"/>
    <property type="evidence" value="ECO:0007669"/>
    <property type="project" value="UniProtKB-KW"/>
</dbReference>
<proteinExistence type="inferred from homology"/>
<feature type="compositionally biased region" description="Low complexity" evidence="18">
    <location>
        <begin position="463"/>
        <end position="478"/>
    </location>
</feature>
<keyword evidence="13" id="KW-0067">ATP-binding</keyword>
<dbReference type="Ensembl" id="ENSSRHT00000048650.1">
    <property type="protein sequence ID" value="ENSSRHP00000047321.1"/>
    <property type="gene ID" value="ENSSRHG00000022923.1"/>
</dbReference>
<dbReference type="PROSITE" id="PS50032">
    <property type="entry name" value="KA1"/>
    <property type="match status" value="1"/>
</dbReference>
<gene>
    <name evidence="22" type="primary">mark2a</name>
</gene>
<evidence type="ECO:0000256" key="8">
    <source>
        <dbReference type="ARBA" id="ARBA00022553"/>
    </source>
</evidence>
<keyword evidence="6" id="KW-0963">Cytoplasm</keyword>
<evidence type="ECO:0000256" key="9">
    <source>
        <dbReference type="ARBA" id="ARBA00022679"/>
    </source>
</evidence>
<dbReference type="InterPro" id="IPR008271">
    <property type="entry name" value="Ser/Thr_kinase_AS"/>
</dbReference>
<dbReference type="Proteomes" id="UP000472270">
    <property type="component" value="Unassembled WGS sequence"/>
</dbReference>
<evidence type="ECO:0000256" key="10">
    <source>
        <dbReference type="ARBA" id="ARBA00022723"/>
    </source>
</evidence>
<dbReference type="GO" id="GO:0035556">
    <property type="term" value="P:intracellular signal transduction"/>
    <property type="evidence" value="ECO:0007669"/>
    <property type="project" value="TreeGrafter"/>
</dbReference>
<dbReference type="CDD" id="cd14072">
    <property type="entry name" value="STKc_MARK"/>
    <property type="match status" value="1"/>
</dbReference>
<dbReference type="SMART" id="SM00220">
    <property type="entry name" value="S_TKc"/>
    <property type="match status" value="1"/>
</dbReference>
<dbReference type="Gene3D" id="1.10.510.10">
    <property type="entry name" value="Transferase(Phosphotransferase) domain 1"/>
    <property type="match status" value="1"/>
</dbReference>
<dbReference type="FunFam" id="1.10.8.10:FF:000005">
    <property type="entry name" value="Non-specific serine/threonine protein kinase"/>
    <property type="match status" value="1"/>
</dbReference>
<evidence type="ECO:0000256" key="15">
    <source>
        <dbReference type="ARBA" id="ARBA00023273"/>
    </source>
</evidence>
<keyword evidence="7" id="KW-0723">Serine/threonine-protein kinase</keyword>
<feature type="region of interest" description="Disordered" evidence="18">
    <location>
        <begin position="536"/>
        <end position="577"/>
    </location>
</feature>
<keyword evidence="10" id="KW-0479">Metal-binding</keyword>
<feature type="compositionally biased region" description="Polar residues" evidence="18">
    <location>
        <begin position="354"/>
        <end position="372"/>
    </location>
</feature>
<evidence type="ECO:0000256" key="13">
    <source>
        <dbReference type="ARBA" id="ARBA00022840"/>
    </source>
</evidence>
<keyword evidence="8" id="KW-0597">Phosphoprotein</keyword>
<evidence type="ECO:0000313" key="22">
    <source>
        <dbReference type="Ensembl" id="ENSSRHP00000047321.1"/>
    </source>
</evidence>
<dbReference type="PROSITE" id="PS50030">
    <property type="entry name" value="UBA"/>
    <property type="match status" value="1"/>
</dbReference>
<evidence type="ECO:0000256" key="17">
    <source>
        <dbReference type="ARBA" id="ARBA00048679"/>
    </source>
</evidence>
<evidence type="ECO:0000256" key="1">
    <source>
        <dbReference type="ARBA" id="ARBA00001946"/>
    </source>
</evidence>
<dbReference type="PROSITE" id="PS50011">
    <property type="entry name" value="PROTEIN_KINASE_DOM"/>
    <property type="match status" value="1"/>
</dbReference>
<feature type="domain" description="UBA" evidence="20">
    <location>
        <begin position="296"/>
        <end position="335"/>
    </location>
</feature>
<evidence type="ECO:0000256" key="6">
    <source>
        <dbReference type="ARBA" id="ARBA00022490"/>
    </source>
</evidence>
<dbReference type="CDD" id="cd14406">
    <property type="entry name" value="UBA_MARK2"/>
    <property type="match status" value="1"/>
</dbReference>
<accession>A0A673J0X3</accession>
<comment type="similarity">
    <text evidence="4">Belongs to the protein kinase superfamily. CAMK Ser/Thr protein kinase family. SNF1 subfamily.</text>
</comment>
<reference evidence="22" key="2">
    <citation type="submission" date="2025-09" db="UniProtKB">
        <authorList>
            <consortium name="Ensembl"/>
        </authorList>
    </citation>
    <scope>IDENTIFICATION</scope>
</reference>
<feature type="compositionally biased region" description="Low complexity" evidence="18">
    <location>
        <begin position="397"/>
        <end position="409"/>
    </location>
</feature>
<evidence type="ECO:0000256" key="3">
    <source>
        <dbReference type="ARBA" id="ARBA00004496"/>
    </source>
</evidence>
<keyword evidence="14" id="KW-0460">Magnesium</keyword>
<evidence type="ECO:0000256" key="14">
    <source>
        <dbReference type="ARBA" id="ARBA00022842"/>
    </source>
</evidence>
<evidence type="ECO:0000256" key="4">
    <source>
        <dbReference type="ARBA" id="ARBA00006234"/>
    </source>
</evidence>
<dbReference type="FunFam" id="3.30.200.20:FF:000003">
    <property type="entry name" value="Non-specific serine/threonine protein kinase"/>
    <property type="match status" value="1"/>
</dbReference>
<evidence type="ECO:0000256" key="18">
    <source>
        <dbReference type="SAM" id="MobiDB-lite"/>
    </source>
</evidence>
<dbReference type="GO" id="GO:0050321">
    <property type="term" value="F:tau-protein kinase activity"/>
    <property type="evidence" value="ECO:0007669"/>
    <property type="project" value="TreeGrafter"/>
</dbReference>
<keyword evidence="23" id="KW-1185">Reference proteome</keyword>
<evidence type="ECO:0000259" key="19">
    <source>
        <dbReference type="PROSITE" id="PS50011"/>
    </source>
</evidence>
<feature type="compositionally biased region" description="Polar residues" evidence="18">
    <location>
        <begin position="379"/>
        <end position="393"/>
    </location>
</feature>
<dbReference type="GO" id="GO:0000226">
    <property type="term" value="P:microtubule cytoskeleton organization"/>
    <property type="evidence" value="ECO:0007669"/>
    <property type="project" value="TreeGrafter"/>
</dbReference>
<dbReference type="GO" id="GO:0005737">
    <property type="term" value="C:cytoplasm"/>
    <property type="evidence" value="ECO:0007669"/>
    <property type="project" value="UniProtKB-SubCell"/>
</dbReference>
<evidence type="ECO:0000259" key="21">
    <source>
        <dbReference type="PROSITE" id="PS50032"/>
    </source>
</evidence>
<dbReference type="Gene3D" id="3.30.200.20">
    <property type="entry name" value="Phosphorylase Kinase, domain 1"/>
    <property type="match status" value="1"/>
</dbReference>
<comment type="catalytic activity">
    <reaction evidence="17">
        <text>L-seryl-[protein] + ATP = O-phospho-L-seryl-[protein] + ADP + H(+)</text>
        <dbReference type="Rhea" id="RHEA:17989"/>
        <dbReference type="Rhea" id="RHEA-COMP:9863"/>
        <dbReference type="Rhea" id="RHEA-COMP:11604"/>
        <dbReference type="ChEBI" id="CHEBI:15378"/>
        <dbReference type="ChEBI" id="CHEBI:29999"/>
        <dbReference type="ChEBI" id="CHEBI:30616"/>
        <dbReference type="ChEBI" id="CHEBI:83421"/>
        <dbReference type="ChEBI" id="CHEBI:456216"/>
        <dbReference type="EC" id="2.7.11.1"/>
    </reaction>
</comment>
<dbReference type="PANTHER" id="PTHR24346:SF56">
    <property type="entry name" value="SERINE_THREONINE-PROTEIN KINASE MARK2"/>
    <property type="match status" value="1"/>
</dbReference>
<dbReference type="PROSITE" id="PS00108">
    <property type="entry name" value="PROTEIN_KINASE_ST"/>
    <property type="match status" value="1"/>
</dbReference>
<dbReference type="AlphaFoldDB" id="A0A673J0X3"/>
<protein>
    <recommendedName>
        <fullName evidence="5">non-specific serine/threonine protein kinase</fullName>
        <ecNumber evidence="5">2.7.11.1</ecNumber>
    </recommendedName>
</protein>
<dbReference type="Pfam" id="PF02149">
    <property type="entry name" value="KA1"/>
    <property type="match status" value="1"/>
</dbReference>
<comment type="subcellular location">
    <subcellularLocation>
        <location evidence="2">Cell projection</location>
        <location evidence="2">Dendrite</location>
    </subcellularLocation>
    <subcellularLocation>
        <location evidence="3">Cytoplasm</location>
    </subcellularLocation>
</comment>
<dbReference type="InterPro" id="IPR000719">
    <property type="entry name" value="Prot_kinase_dom"/>
</dbReference>
<feature type="region of interest" description="Disordered" evidence="18">
    <location>
        <begin position="352"/>
        <end position="518"/>
    </location>
</feature>
<dbReference type="GO" id="GO:0030425">
    <property type="term" value="C:dendrite"/>
    <property type="evidence" value="ECO:0007669"/>
    <property type="project" value="UniProtKB-SubCell"/>
</dbReference>
<evidence type="ECO:0000256" key="12">
    <source>
        <dbReference type="ARBA" id="ARBA00022777"/>
    </source>
</evidence>
<keyword evidence="15" id="KW-0966">Cell projection</keyword>
<name>A0A673J0X3_9TELE</name>
<feature type="compositionally biased region" description="Polar residues" evidence="18">
    <location>
        <begin position="423"/>
        <end position="443"/>
    </location>
</feature>
<feature type="compositionally biased region" description="Polar residues" evidence="18">
    <location>
        <begin position="536"/>
        <end position="572"/>
    </location>
</feature>
<comment type="cofactor">
    <cofactor evidence="1">
        <name>Mg(2+)</name>
        <dbReference type="ChEBI" id="CHEBI:18420"/>
    </cofactor>
</comment>
<dbReference type="Pfam" id="PF00069">
    <property type="entry name" value="Pkinase"/>
    <property type="match status" value="1"/>
</dbReference>
<dbReference type="GO" id="GO:0046872">
    <property type="term" value="F:metal ion binding"/>
    <property type="evidence" value="ECO:0007669"/>
    <property type="project" value="UniProtKB-KW"/>
</dbReference>
<evidence type="ECO:0000259" key="20">
    <source>
        <dbReference type="PROSITE" id="PS50030"/>
    </source>
</evidence>
<evidence type="ECO:0000313" key="23">
    <source>
        <dbReference type="Proteomes" id="UP000472270"/>
    </source>
</evidence>
<dbReference type="SUPFAM" id="SSF56112">
    <property type="entry name" value="Protein kinase-like (PK-like)"/>
    <property type="match status" value="1"/>
</dbReference>
<dbReference type="InterPro" id="IPR011009">
    <property type="entry name" value="Kinase-like_dom_sf"/>
</dbReference>
<feature type="domain" description="Protein kinase" evidence="19">
    <location>
        <begin position="31"/>
        <end position="277"/>
    </location>
</feature>
<evidence type="ECO:0000256" key="16">
    <source>
        <dbReference type="ARBA" id="ARBA00047899"/>
    </source>
</evidence>
<dbReference type="Gene3D" id="1.10.8.10">
    <property type="entry name" value="DNA helicase RuvA subunit, C-terminal domain"/>
    <property type="match status" value="1"/>
</dbReference>
<evidence type="ECO:0000256" key="7">
    <source>
        <dbReference type="ARBA" id="ARBA00022527"/>
    </source>
</evidence>
<dbReference type="InterPro" id="IPR015940">
    <property type="entry name" value="UBA"/>
</dbReference>
<dbReference type="SUPFAM" id="SSF103243">
    <property type="entry name" value="KA1-like"/>
    <property type="match status" value="1"/>
</dbReference>
<dbReference type="InterPro" id="IPR028375">
    <property type="entry name" value="KA1/Ssp2_C"/>
</dbReference>
<dbReference type="PANTHER" id="PTHR24346">
    <property type="entry name" value="MAP/MICROTUBULE AFFINITY-REGULATING KINASE"/>
    <property type="match status" value="1"/>
</dbReference>